<dbReference type="OrthoDB" id="2984728at2759"/>
<protein>
    <submittedName>
        <fullName evidence="2">Uncharacterized protein</fullName>
    </submittedName>
</protein>
<organism evidence="2 3">
    <name type="scientific">Phanerochaete carnosa (strain HHB-10118-sp)</name>
    <name type="common">White-rot fungus</name>
    <name type="synonym">Peniophora carnosa</name>
    <dbReference type="NCBI Taxonomy" id="650164"/>
    <lineage>
        <taxon>Eukaryota</taxon>
        <taxon>Fungi</taxon>
        <taxon>Dikarya</taxon>
        <taxon>Basidiomycota</taxon>
        <taxon>Agaricomycotina</taxon>
        <taxon>Agaricomycetes</taxon>
        <taxon>Polyporales</taxon>
        <taxon>Phanerochaetaceae</taxon>
        <taxon>Phanerochaete</taxon>
    </lineage>
</organism>
<dbReference type="GeneID" id="18911454"/>
<evidence type="ECO:0000313" key="2">
    <source>
        <dbReference type="EMBL" id="EKM51154.1"/>
    </source>
</evidence>
<dbReference type="EMBL" id="JH930477">
    <property type="protein sequence ID" value="EKM51144.1"/>
    <property type="molecule type" value="Genomic_DNA"/>
</dbReference>
<dbReference type="RefSeq" id="XP_007400309.1">
    <property type="nucleotide sequence ID" value="XM_007400247.1"/>
</dbReference>
<dbReference type="Proteomes" id="UP000008370">
    <property type="component" value="Unassembled WGS sequence"/>
</dbReference>
<accession>K5VX20</accession>
<proteinExistence type="predicted"/>
<gene>
    <name evidence="1" type="ORF">PHACADRAFT_199977</name>
    <name evidence="2" type="ORF">PHACADRAFT_199987</name>
</gene>
<keyword evidence="3" id="KW-1185">Reference proteome</keyword>
<dbReference type="GeneID" id="18911458"/>
<evidence type="ECO:0000313" key="3">
    <source>
        <dbReference type="Proteomes" id="UP000008370"/>
    </source>
</evidence>
<dbReference type="KEGG" id="pco:PHACADRAFT_199977"/>
<dbReference type="RefSeq" id="XP_007400299.1">
    <property type="nucleotide sequence ID" value="XM_007400237.1"/>
</dbReference>
<dbReference type="HOGENOM" id="CLU_155349_3_0_1"/>
<dbReference type="EMBL" id="JH930477">
    <property type="protein sequence ID" value="EKM51154.1"/>
    <property type="molecule type" value="Genomic_DNA"/>
</dbReference>
<dbReference type="AlphaFoldDB" id="K5VX20"/>
<name>K5VX20_PHACS</name>
<dbReference type="InParanoid" id="K5VX20"/>
<reference evidence="2 3" key="1">
    <citation type="journal article" date="2012" name="BMC Genomics">
        <title>Comparative genomics of the white-rot fungi, Phanerochaete carnosa and P. chrysosporium, to elucidate the genetic basis of the distinct wood types they colonize.</title>
        <authorList>
            <person name="Suzuki H."/>
            <person name="MacDonald J."/>
            <person name="Syed K."/>
            <person name="Salamov A."/>
            <person name="Hori C."/>
            <person name="Aerts A."/>
            <person name="Henrissat B."/>
            <person name="Wiebenga A."/>
            <person name="vanKuyk P.A."/>
            <person name="Barry K."/>
            <person name="Lindquist E."/>
            <person name="LaButti K."/>
            <person name="Lapidus A."/>
            <person name="Lucas S."/>
            <person name="Coutinho P."/>
            <person name="Gong Y."/>
            <person name="Samejima M."/>
            <person name="Mahadevan R."/>
            <person name="Abou-Zaid M."/>
            <person name="de Vries R.P."/>
            <person name="Igarashi K."/>
            <person name="Yadav J.S."/>
            <person name="Grigoriev I.V."/>
            <person name="Master E.R."/>
        </authorList>
    </citation>
    <scope>NUCLEOTIDE SEQUENCE [LARGE SCALE GENOMIC DNA]</scope>
    <source>
        <strain evidence="2 3">HHB-10118-sp</strain>
    </source>
</reference>
<dbReference type="KEGG" id="pco:PHACADRAFT_199987"/>
<evidence type="ECO:0000313" key="1">
    <source>
        <dbReference type="EMBL" id="EKM51144.1"/>
    </source>
</evidence>
<sequence>MSQTAKGTVSSQGQNRFIARFVMPNGQVRTYNASVNPPITNMTINTATLTWSDDDQLVGADSYEGTVGTDLNITLGKGPTIKGTLQQPVNPTQAIVGNGDWAMTM</sequence>